<reference evidence="1" key="1">
    <citation type="submission" date="2021-02" db="EMBL/GenBank/DDBJ databases">
        <authorList>
            <person name="Nowell W R."/>
        </authorList>
    </citation>
    <scope>NUCLEOTIDE SEQUENCE</scope>
</reference>
<comment type="caution">
    <text evidence="1">The sequence shown here is derived from an EMBL/GenBank/DDBJ whole genome shotgun (WGS) entry which is preliminary data.</text>
</comment>
<dbReference type="Proteomes" id="UP000663874">
    <property type="component" value="Unassembled WGS sequence"/>
</dbReference>
<organism evidence="1 2">
    <name type="scientific">Rotaria sordida</name>
    <dbReference type="NCBI Taxonomy" id="392033"/>
    <lineage>
        <taxon>Eukaryota</taxon>
        <taxon>Metazoa</taxon>
        <taxon>Spiralia</taxon>
        <taxon>Gnathifera</taxon>
        <taxon>Rotifera</taxon>
        <taxon>Eurotatoria</taxon>
        <taxon>Bdelloidea</taxon>
        <taxon>Philodinida</taxon>
        <taxon>Philodinidae</taxon>
        <taxon>Rotaria</taxon>
    </lineage>
</organism>
<evidence type="ECO:0000313" key="2">
    <source>
        <dbReference type="Proteomes" id="UP000663874"/>
    </source>
</evidence>
<gene>
    <name evidence="1" type="ORF">FNK824_LOCUS39354</name>
</gene>
<sequence>MINRESIYQSLRSESINVHDETLLISDYVTFLHEIIRYVSLRHTIPQSKSWVYDNWAMSIGRSDNWMLQQLVAG</sequence>
<dbReference type="AlphaFoldDB" id="A0A820FVN7"/>
<feature type="non-terminal residue" evidence="1">
    <location>
        <position position="74"/>
    </location>
</feature>
<accession>A0A820FVN7</accession>
<evidence type="ECO:0000313" key="1">
    <source>
        <dbReference type="EMBL" id="CAF4267724.1"/>
    </source>
</evidence>
<name>A0A820FVN7_9BILA</name>
<dbReference type="EMBL" id="CAJOBE010025410">
    <property type="protein sequence ID" value="CAF4267724.1"/>
    <property type="molecule type" value="Genomic_DNA"/>
</dbReference>
<protein>
    <submittedName>
        <fullName evidence="1">Uncharacterized protein</fullName>
    </submittedName>
</protein>
<proteinExistence type="predicted"/>